<keyword evidence="4" id="KW-0436">Ligase</keyword>
<dbReference type="InterPro" id="IPR023213">
    <property type="entry name" value="CAT-like_dom_sf"/>
</dbReference>
<dbReference type="PROSITE" id="PS50075">
    <property type="entry name" value="CARRIER"/>
    <property type="match status" value="1"/>
</dbReference>
<dbReference type="GO" id="GO:0031177">
    <property type="term" value="F:phosphopantetheine binding"/>
    <property type="evidence" value="ECO:0007669"/>
    <property type="project" value="InterPro"/>
</dbReference>
<dbReference type="InterPro" id="IPR045851">
    <property type="entry name" value="AMP-bd_C_sf"/>
</dbReference>
<dbReference type="InterPro" id="IPR013120">
    <property type="entry name" value="FAR_NAD-bd"/>
</dbReference>
<protein>
    <submittedName>
        <fullName evidence="7">Amino acid adenylation domain-containing protein</fullName>
    </submittedName>
</protein>
<evidence type="ECO:0000256" key="4">
    <source>
        <dbReference type="ARBA" id="ARBA00022598"/>
    </source>
</evidence>
<dbReference type="InterPro" id="IPR000873">
    <property type="entry name" value="AMP-dep_synth/lig_dom"/>
</dbReference>
<evidence type="ECO:0000313" key="7">
    <source>
        <dbReference type="EMBL" id="MBH0781765.1"/>
    </source>
</evidence>
<dbReference type="InterPro" id="IPR036291">
    <property type="entry name" value="NAD(P)-bd_dom_sf"/>
</dbReference>
<dbReference type="GO" id="GO:0044550">
    <property type="term" value="P:secondary metabolite biosynthetic process"/>
    <property type="evidence" value="ECO:0007669"/>
    <property type="project" value="TreeGrafter"/>
</dbReference>
<dbReference type="InterPro" id="IPR036736">
    <property type="entry name" value="ACP-like_sf"/>
</dbReference>
<evidence type="ECO:0000256" key="5">
    <source>
        <dbReference type="SAM" id="MobiDB-lite"/>
    </source>
</evidence>
<dbReference type="Gene3D" id="3.40.50.12780">
    <property type="entry name" value="N-terminal domain of ligase-like"/>
    <property type="match status" value="1"/>
</dbReference>
<dbReference type="Gene3D" id="3.30.300.30">
    <property type="match status" value="1"/>
</dbReference>
<dbReference type="RefSeq" id="WP_196154049.1">
    <property type="nucleotide sequence ID" value="NZ_JADMLG010000029.1"/>
</dbReference>
<keyword evidence="2" id="KW-0596">Phosphopantetheine</keyword>
<dbReference type="NCBIfam" id="TIGR01746">
    <property type="entry name" value="Thioester-redct"/>
    <property type="match status" value="1"/>
</dbReference>
<dbReference type="GO" id="GO:0016874">
    <property type="term" value="F:ligase activity"/>
    <property type="evidence" value="ECO:0007669"/>
    <property type="project" value="UniProtKB-KW"/>
</dbReference>
<dbReference type="PANTHER" id="PTHR45527:SF1">
    <property type="entry name" value="FATTY ACID SYNTHASE"/>
    <property type="match status" value="1"/>
</dbReference>
<organism evidence="7 8">
    <name type="scientific">Nocardia bovistercoris</name>
    <dbReference type="NCBI Taxonomy" id="2785916"/>
    <lineage>
        <taxon>Bacteria</taxon>
        <taxon>Bacillati</taxon>
        <taxon>Actinomycetota</taxon>
        <taxon>Actinomycetes</taxon>
        <taxon>Mycobacteriales</taxon>
        <taxon>Nocardiaceae</taxon>
        <taxon>Nocardia</taxon>
    </lineage>
</organism>
<dbReference type="InterPro" id="IPR009081">
    <property type="entry name" value="PP-bd_ACP"/>
</dbReference>
<dbReference type="InterPro" id="IPR001242">
    <property type="entry name" value="Condensation_dom"/>
</dbReference>
<keyword evidence="3" id="KW-0597">Phosphoprotein</keyword>
<dbReference type="SUPFAM" id="SSF47336">
    <property type="entry name" value="ACP-like"/>
    <property type="match status" value="2"/>
</dbReference>
<feature type="region of interest" description="Disordered" evidence="5">
    <location>
        <begin position="595"/>
        <end position="615"/>
    </location>
</feature>
<dbReference type="SUPFAM" id="SSF52777">
    <property type="entry name" value="CoA-dependent acyltransferases"/>
    <property type="match status" value="4"/>
</dbReference>
<dbReference type="SUPFAM" id="SSF56801">
    <property type="entry name" value="Acetyl-CoA synthetase-like"/>
    <property type="match status" value="1"/>
</dbReference>
<dbReference type="SUPFAM" id="SSF51735">
    <property type="entry name" value="NAD(P)-binding Rossmann-fold domains"/>
    <property type="match status" value="1"/>
</dbReference>
<dbReference type="Pfam" id="PF00501">
    <property type="entry name" value="AMP-binding"/>
    <property type="match status" value="1"/>
</dbReference>
<comment type="caution">
    <text evidence="7">The sequence shown here is derived from an EMBL/GenBank/DDBJ whole genome shotgun (WGS) entry which is preliminary data.</text>
</comment>
<feature type="compositionally biased region" description="Basic and acidic residues" evidence="5">
    <location>
        <begin position="596"/>
        <end position="607"/>
    </location>
</feature>
<dbReference type="InterPro" id="IPR025110">
    <property type="entry name" value="AMP-bd_C"/>
</dbReference>
<reference evidence="7" key="1">
    <citation type="submission" date="2020-11" db="EMBL/GenBank/DDBJ databases">
        <title>Nocardia NEAU-351.nov., a novel actinomycete isolated from the cow dung.</title>
        <authorList>
            <person name="Zhang X."/>
        </authorList>
    </citation>
    <scope>NUCLEOTIDE SEQUENCE</scope>
    <source>
        <strain evidence="7">NEAU-351</strain>
    </source>
</reference>
<dbReference type="Pfam" id="PF07993">
    <property type="entry name" value="NAD_binding_4"/>
    <property type="match status" value="1"/>
</dbReference>
<comment type="cofactor">
    <cofactor evidence="1">
        <name>pantetheine 4'-phosphate</name>
        <dbReference type="ChEBI" id="CHEBI:47942"/>
    </cofactor>
</comment>
<dbReference type="SMART" id="SM00823">
    <property type="entry name" value="PKS_PP"/>
    <property type="match status" value="2"/>
</dbReference>
<dbReference type="NCBIfam" id="TIGR01733">
    <property type="entry name" value="AA-adenyl-dom"/>
    <property type="match status" value="1"/>
</dbReference>
<evidence type="ECO:0000313" key="8">
    <source>
        <dbReference type="Proteomes" id="UP000655751"/>
    </source>
</evidence>
<evidence type="ECO:0000256" key="3">
    <source>
        <dbReference type="ARBA" id="ARBA00022553"/>
    </source>
</evidence>
<dbReference type="GO" id="GO:0043041">
    <property type="term" value="P:amino acid activation for nonribosomal peptide biosynthetic process"/>
    <property type="evidence" value="ECO:0007669"/>
    <property type="project" value="TreeGrafter"/>
</dbReference>
<name>A0A931ILE8_9NOCA</name>
<sequence>MTANPTAKWPLTSAQREIWFAQQYRADIPMTITQYLDVTGPLDRTVYAEAARHTARELGAYLAFDRDDEGTPWQRLEFDQYDEVDFLDLSSEPDPHAAAHAWMRADRGKPVDVLHDPPMWSTILRVGPHRHLIYTRAHHLLLDGYGAMNVARRHAEIYARMLAGDPPPAPLTATPQALLDAARAYRESTRFESDRAYWADRVAGLPEPVSLSTRPGDPAAHSVVAGADLDTAVTRSLESASDGAGTAAALVAIFGAYLASVNGTPEVTVGLPVAARTTAVLRRAAGSVSNVVPLRLRAPESARLAELVDAARAELSGALRHQRFRGEDMIRLLRDGQGRDGGANFGPAVNIMNFQSAMALGPARGTLHLLGTGPVPDLTLNVYPGSEAGLRVEFEGNPHRYTRDELTAHHARFLRLLTHLTGDPDARVADFDPLTTAERTVLAPWRGPESGPVIPLAAIIADAVRRAPESVAVVCGQRRWSYREFDERTDALARALIAAGAGPETLVVTLLERSAESVAAVWAVAKAGAAFVPVDQSSPDERIEYILSDCGARHAITTAEFAHRLPVDTAAIQVDGLLSNGPRSHGMWVDGSWDNPGHDSAPDDTRSHGLANGVHRERGPITDAERRAPLAAEHPAYLIYTSGSTGRPKGVVVTHGGLANLAAERRDRYELRPGAVTLHHASPGFDMAVGEMLCALAGSATLVVAPRFAVAGADLAALMRRERVTNAIITPAVLATLDPAELPDLRVLGVGGEAIRADLVDAWAPGRLMRNGYGPTEATDIATIGELVAGRPVTIGAPLRGFRAVVLDSALRAAPPGVLGELYIGGPALARGYHRRAGLTAGRFVADPYGPPGGRLYRTGDLVTVTVGDAPALLYHGRGDLQIKVRGHRIEPGEIETVLTSLTGIARAAVTAHTDERTGTHLVAYLVPEPGARVDRGAVRAALARRLPSYLRPAAYEILATLPLTTNGKLDTRLLPVPVFGRTEFRAPDGPAELRVAEVLTEVLAPASPIGADDDFFALGGTSLSATRVAARLGVPVRAVFDAPTVAELAAALADHAAEARPALVAGELPDRVPPAPAQLRLWLLNQLLPDSAAYHLPIAVRLTGDLDPAALDGALSAVLTRHEALRTVYPEAGNSARQRVLTIEQARAALDLEPRAVAGELNAALRRFANRSFDVAVDPPVRARLLHTGDDEYVLVFVVHHIAADGWSVGPLIADLSTAYLAARAGREPEWEPLPVRYRDYALWQHALLGDAHAAGSVAAAQSAYWRATLADAPDRLPLPAHPERPGERGTHAATIGVDLPAPISGSGTAFMVAFAAYAVLLRRLGGRSDMVIGTPVAGRGHPALDRMVGMFVNTVPLRVRVENDRTFGELVAAVRAVALDAFDNAELPFDRIVEAADAPRVEGGHPLLRTVFSYENLPAAGLPDLDGLAIEILDLPRDTAQFDLALTVRENPPRAIFRYDTAVFGVDDIREFAAGYRAVLAAALADPEREVGTLGELAAADPVDEFRSVEPTFAVEITRTPPPVAATAREHAIGAVFAEVLGVDAVGPEDDFFALGGTSLMVFTLRTALAERLGLHVEPRALFAASTVRALASAEFDSDPIGFAEQLSADAAPVDDLRVPDEPANPAGPILVTGATGFLGAHLLRELLDRTARPVHCLVRAADPAAGLARLRAAMACFDLPSDDLPDRVTVVPGDLAEPRLGMTQETFDELARTLSAIVHNGAAVNHLASYGHLRAANVGGAREVLRLATAVRAIPVHLVSTLDAVLGVDRAGHVDERTVITAERVNRHGYVASKWVAEQLVLAAGERGLPIAVYRPGLIGGSAHTGAIPADDSLWTMVRAAALLGIAPEVGDATVSLAPVDYVASALAALICRDVPHGERYHLIAPSPTPISALLDGLVRQGYPLRTVTPEQAQRVLAERLVDGAAEPGDDLTRAALLVGNYADPNAPGVGALVLDDSRTREALRGTGITCAAVDGAVVDRYLRRFRDKGLLPPVRSTV</sequence>
<evidence type="ECO:0000256" key="2">
    <source>
        <dbReference type="ARBA" id="ARBA00022450"/>
    </source>
</evidence>
<evidence type="ECO:0000259" key="6">
    <source>
        <dbReference type="PROSITE" id="PS50075"/>
    </source>
</evidence>
<proteinExistence type="predicted"/>
<dbReference type="Proteomes" id="UP000655751">
    <property type="component" value="Unassembled WGS sequence"/>
</dbReference>
<dbReference type="Gene3D" id="1.10.1200.10">
    <property type="entry name" value="ACP-like"/>
    <property type="match status" value="2"/>
</dbReference>
<dbReference type="InterPro" id="IPR010080">
    <property type="entry name" value="Thioester_reductase-like_dom"/>
</dbReference>
<feature type="domain" description="Carrier" evidence="6">
    <location>
        <begin position="1526"/>
        <end position="1601"/>
    </location>
</feature>
<dbReference type="InterPro" id="IPR020845">
    <property type="entry name" value="AMP-binding_CS"/>
</dbReference>
<dbReference type="InterPro" id="IPR042099">
    <property type="entry name" value="ANL_N_sf"/>
</dbReference>
<dbReference type="Pfam" id="PF00550">
    <property type="entry name" value="PP-binding"/>
    <property type="match status" value="2"/>
</dbReference>
<dbReference type="Pfam" id="PF00668">
    <property type="entry name" value="Condensation"/>
    <property type="match status" value="2"/>
</dbReference>
<dbReference type="GO" id="GO:0005737">
    <property type="term" value="C:cytoplasm"/>
    <property type="evidence" value="ECO:0007669"/>
    <property type="project" value="TreeGrafter"/>
</dbReference>
<dbReference type="CDD" id="cd05930">
    <property type="entry name" value="A_NRPS"/>
    <property type="match status" value="1"/>
</dbReference>
<dbReference type="GO" id="GO:0008610">
    <property type="term" value="P:lipid biosynthetic process"/>
    <property type="evidence" value="ECO:0007669"/>
    <property type="project" value="UniProtKB-ARBA"/>
</dbReference>
<gene>
    <name evidence="7" type="ORF">IT779_36370</name>
</gene>
<dbReference type="CDD" id="cd05235">
    <property type="entry name" value="SDR_e1"/>
    <property type="match status" value="1"/>
</dbReference>
<dbReference type="Gene3D" id="3.30.559.30">
    <property type="entry name" value="Nonribosomal peptide synthetase, condensation domain"/>
    <property type="match status" value="2"/>
</dbReference>
<dbReference type="Pfam" id="PF13193">
    <property type="entry name" value="AMP-binding_C"/>
    <property type="match status" value="1"/>
</dbReference>
<accession>A0A931ILE8</accession>
<dbReference type="Gene3D" id="3.30.559.10">
    <property type="entry name" value="Chloramphenicol acetyltransferase-like domain"/>
    <property type="match status" value="2"/>
</dbReference>
<dbReference type="Gene3D" id="3.40.50.720">
    <property type="entry name" value="NAD(P)-binding Rossmann-like Domain"/>
    <property type="match status" value="1"/>
</dbReference>
<keyword evidence="8" id="KW-1185">Reference proteome</keyword>
<dbReference type="InterPro" id="IPR020806">
    <property type="entry name" value="PKS_PP-bd"/>
</dbReference>
<dbReference type="PANTHER" id="PTHR45527">
    <property type="entry name" value="NONRIBOSOMAL PEPTIDE SYNTHETASE"/>
    <property type="match status" value="1"/>
</dbReference>
<dbReference type="InterPro" id="IPR010071">
    <property type="entry name" value="AA_adenyl_dom"/>
</dbReference>
<dbReference type="EMBL" id="JADMLG010000029">
    <property type="protein sequence ID" value="MBH0781765.1"/>
    <property type="molecule type" value="Genomic_DNA"/>
</dbReference>
<dbReference type="PROSITE" id="PS00455">
    <property type="entry name" value="AMP_BINDING"/>
    <property type="match status" value="1"/>
</dbReference>
<evidence type="ECO:0000256" key="1">
    <source>
        <dbReference type="ARBA" id="ARBA00001957"/>
    </source>
</evidence>